<evidence type="ECO:0000256" key="1">
    <source>
        <dbReference type="SAM" id="MobiDB-lite"/>
    </source>
</evidence>
<feature type="transmembrane region" description="Helical" evidence="2">
    <location>
        <begin position="443"/>
        <end position="460"/>
    </location>
</feature>
<sequence>MSPLRILRAHRGVAGLLALLTLTAATLLAGLPRIVADSFDRAVRRAVQENPAEPADLTVALEPESSADLLTDTDRLAEQHDRLHAGLPGPLRAIVATGAAAQAAGASYAARTRRMPLADRIGAEDHALQFLNLAWVAGAGGRVRYVAGSPPGPPTTAQPVPGYGGLGDVPLIEVALSHAGAAAMNLSVGSLLLLGDVEPRLARVTGLFEPVRPADPFWRHHRDLLRASIRLTTAGDEQHLTGLVHHAALARLGGPTDLRYEWTLPVDSGAITARDAAAIAEAVDRYRDRLRRQAALPNGVARFELHTGLDTGLGRFLERQRVAVVLGWLVIGGLGLVACGAVTLAVRLLCDRLRPAPAPAWHRSAVRRSRSSPNGQRNGEHPGAERPGTDQRVGGSRLAVARVAAGAGAAVALVCVPAALLGYGLGSLVPGPAVPPAHLAPSLLALGAAVTAAGLTAAAHRAPARGPSGDAPARRLSRRRLATEVAVVVLALAAAYLLRVRGLPAAGAGARDGDAGLFLVLAPVPLAVAAGLVTVRLSPFALRLPAWLAARRRSAVPFLGLALATRAGDVCRLPALVLLPALAVAVYGVVAADALESAQSVAAWRATGAAARVERLPGPAEPVLSRLREVPDVRAVVPALKGTGRLGARGQSVTVVAVDLAAYRRLVAGSPLTVPAPPADVPGTALPALVTRDLTVYSRFEVGWYRRIEVVPTGVIDGGLPGLAPEEGSLVVVPFQALPRAGLGGLANVLLVDGDDPDPAELRAAAGGPDASVVTVHGEAERLAAAPMATALRTVLWTAAAAVTGCAVLAVLLAPAARAGLRSRTLATLRVLGLSAGQACRVTAFEVAAVAACPILAGTLLGLTLPVLLGPGVDLAVFAGTPGDYGLPFGLVAPILLAAGLIAAAALGGGLLHAGPGRRRIGDRLPGEGG</sequence>
<dbReference type="Proteomes" id="UP000319213">
    <property type="component" value="Unassembled WGS sequence"/>
</dbReference>
<accession>A0A543J0H3</accession>
<dbReference type="OrthoDB" id="3499910at2"/>
<feature type="transmembrane region" description="Helical" evidence="2">
    <location>
        <begin position="518"/>
        <end position="542"/>
    </location>
</feature>
<keyword evidence="2" id="KW-0812">Transmembrane</keyword>
<feature type="transmembrane region" description="Helical" evidence="2">
    <location>
        <begin position="795"/>
        <end position="821"/>
    </location>
</feature>
<feature type="transmembrane region" description="Helical" evidence="2">
    <location>
        <begin position="325"/>
        <end position="346"/>
    </location>
</feature>
<name>A0A543J0H3_9ACTN</name>
<evidence type="ECO:0000313" key="4">
    <source>
        <dbReference type="Proteomes" id="UP000319213"/>
    </source>
</evidence>
<feature type="transmembrane region" description="Helical" evidence="2">
    <location>
        <begin position="399"/>
        <end position="423"/>
    </location>
</feature>
<evidence type="ECO:0000313" key="3">
    <source>
        <dbReference type="EMBL" id="TQM76322.1"/>
    </source>
</evidence>
<protein>
    <recommendedName>
        <fullName evidence="5">FtsX-like permease family protein</fullName>
    </recommendedName>
</protein>
<feature type="transmembrane region" description="Helical" evidence="2">
    <location>
        <begin position="889"/>
        <end position="912"/>
    </location>
</feature>
<dbReference type="AlphaFoldDB" id="A0A543J0H3"/>
<feature type="region of interest" description="Disordered" evidence="1">
    <location>
        <begin position="361"/>
        <end position="392"/>
    </location>
</feature>
<comment type="caution">
    <text evidence="3">The sequence shown here is derived from an EMBL/GenBank/DDBJ whole genome shotgun (WGS) entry which is preliminary data.</text>
</comment>
<keyword evidence="2" id="KW-0472">Membrane</keyword>
<keyword evidence="2" id="KW-1133">Transmembrane helix</keyword>
<feature type="transmembrane region" description="Helical" evidence="2">
    <location>
        <begin position="573"/>
        <end position="592"/>
    </location>
</feature>
<evidence type="ECO:0000256" key="2">
    <source>
        <dbReference type="SAM" id="Phobius"/>
    </source>
</evidence>
<evidence type="ECO:0008006" key="5">
    <source>
        <dbReference type="Google" id="ProtNLM"/>
    </source>
</evidence>
<dbReference type="RefSeq" id="WP_142260221.1">
    <property type="nucleotide sequence ID" value="NZ_BMPV01000001.1"/>
</dbReference>
<feature type="transmembrane region" description="Helical" evidence="2">
    <location>
        <begin position="842"/>
        <end position="869"/>
    </location>
</feature>
<gene>
    <name evidence="3" type="ORF">FHX40_3055</name>
</gene>
<proteinExistence type="predicted"/>
<organism evidence="3 4">
    <name type="scientific">Thermopolyspora flexuosa</name>
    <dbReference type="NCBI Taxonomy" id="103836"/>
    <lineage>
        <taxon>Bacteria</taxon>
        <taxon>Bacillati</taxon>
        <taxon>Actinomycetota</taxon>
        <taxon>Actinomycetes</taxon>
        <taxon>Streptosporangiales</taxon>
        <taxon>Streptosporangiaceae</taxon>
        <taxon>Thermopolyspora</taxon>
    </lineage>
</organism>
<keyword evidence="4" id="KW-1185">Reference proteome</keyword>
<feature type="compositionally biased region" description="Basic and acidic residues" evidence="1">
    <location>
        <begin position="378"/>
        <end position="389"/>
    </location>
</feature>
<feature type="transmembrane region" description="Helical" evidence="2">
    <location>
        <begin position="481"/>
        <end position="498"/>
    </location>
</feature>
<reference evidence="3 4" key="1">
    <citation type="submission" date="2019-06" db="EMBL/GenBank/DDBJ databases">
        <title>Sequencing the genomes of 1000 actinobacteria strains.</title>
        <authorList>
            <person name="Klenk H.-P."/>
        </authorList>
    </citation>
    <scope>NUCLEOTIDE SEQUENCE [LARGE SCALE GENOMIC DNA]</scope>
    <source>
        <strain evidence="3 4">DSM 43186</strain>
    </source>
</reference>
<dbReference type="EMBL" id="VFPQ01000001">
    <property type="protein sequence ID" value="TQM76322.1"/>
    <property type="molecule type" value="Genomic_DNA"/>
</dbReference>